<keyword evidence="2" id="KW-0547">Nucleotide-binding</keyword>
<dbReference type="SUPFAM" id="SSF56112">
    <property type="entry name" value="Protein kinase-like (PK-like)"/>
    <property type="match status" value="1"/>
</dbReference>
<dbReference type="InterPro" id="IPR000719">
    <property type="entry name" value="Prot_kinase_dom"/>
</dbReference>
<feature type="domain" description="Protein kinase" evidence="5">
    <location>
        <begin position="10"/>
        <end position="267"/>
    </location>
</feature>
<dbReference type="PROSITE" id="PS50011">
    <property type="entry name" value="PROTEIN_KINASE_DOM"/>
    <property type="match status" value="1"/>
</dbReference>
<dbReference type="RefSeq" id="WP_138142957.1">
    <property type="nucleotide sequence ID" value="NZ_VBUF01000004.1"/>
</dbReference>
<sequence length="270" mass="31387">MQECFNKLGLENVVLLKSAGQKDVYRATSSKIGDVVIKIIKPNQNAERIEREIEIIERLKNINTSIIHNHGYIECEKGKFKYIIESFIDGVCLKDYLEQVKTLSYDEVVIFLTQMLEIIEILEENSIVHRDIKPDNIIKKDEKYFLIDFGIARELDKVSITPTANNYGPATVMYAPMEQIENEKHLINSRADLYSTCLIAYEMITGHNPYYEEGDNLPQIMRKIEKGKFKSLENTEYQDINEFIETCINRFAGRRPSSALIARKWFMDIK</sequence>
<dbReference type="PANTHER" id="PTHR24348">
    <property type="entry name" value="SERINE/THREONINE-PROTEIN KINASE UNC-51-RELATED"/>
    <property type="match status" value="1"/>
</dbReference>
<evidence type="ECO:0000256" key="4">
    <source>
        <dbReference type="ARBA" id="ARBA00022840"/>
    </source>
</evidence>
<keyword evidence="4" id="KW-0067">ATP-binding</keyword>
<dbReference type="GO" id="GO:0004674">
    <property type="term" value="F:protein serine/threonine kinase activity"/>
    <property type="evidence" value="ECO:0007669"/>
    <property type="project" value="UniProtKB-KW"/>
</dbReference>
<accession>A0A5R9H257</accession>
<dbReference type="PANTHER" id="PTHR24348:SF22">
    <property type="entry name" value="NON-SPECIFIC SERINE_THREONINE PROTEIN KINASE"/>
    <property type="match status" value="1"/>
</dbReference>
<protein>
    <submittedName>
        <fullName evidence="6">Serine/threonine protein kinase</fullName>
    </submittedName>
</protein>
<dbReference type="GO" id="GO:0005776">
    <property type="term" value="C:autophagosome"/>
    <property type="evidence" value="ECO:0007669"/>
    <property type="project" value="TreeGrafter"/>
</dbReference>
<organism evidence="6 7">
    <name type="scientific">Aliarcobacter thereius</name>
    <dbReference type="NCBI Taxonomy" id="544718"/>
    <lineage>
        <taxon>Bacteria</taxon>
        <taxon>Pseudomonadati</taxon>
        <taxon>Campylobacterota</taxon>
        <taxon>Epsilonproteobacteria</taxon>
        <taxon>Campylobacterales</taxon>
        <taxon>Arcobacteraceae</taxon>
        <taxon>Aliarcobacter</taxon>
    </lineage>
</organism>
<evidence type="ECO:0000313" key="7">
    <source>
        <dbReference type="Proteomes" id="UP000308001"/>
    </source>
</evidence>
<keyword evidence="6" id="KW-0723">Serine/threonine-protein kinase</keyword>
<dbReference type="Gene3D" id="1.10.510.10">
    <property type="entry name" value="Transferase(Phosphotransferase) domain 1"/>
    <property type="match status" value="1"/>
</dbReference>
<dbReference type="AlphaFoldDB" id="A0A5R9H257"/>
<dbReference type="SMART" id="SM00220">
    <property type="entry name" value="S_TKc"/>
    <property type="match status" value="1"/>
</dbReference>
<dbReference type="Pfam" id="PF00069">
    <property type="entry name" value="Pkinase"/>
    <property type="match status" value="1"/>
</dbReference>
<keyword evidence="3 6" id="KW-0418">Kinase</keyword>
<comment type="caution">
    <text evidence="6">The sequence shown here is derived from an EMBL/GenBank/DDBJ whole genome shotgun (WGS) entry which is preliminary data.</text>
</comment>
<evidence type="ECO:0000256" key="1">
    <source>
        <dbReference type="ARBA" id="ARBA00022679"/>
    </source>
</evidence>
<evidence type="ECO:0000256" key="3">
    <source>
        <dbReference type="ARBA" id="ARBA00022777"/>
    </source>
</evidence>
<dbReference type="CDD" id="cd14014">
    <property type="entry name" value="STKc_PknB_like"/>
    <property type="match status" value="1"/>
</dbReference>
<dbReference type="Proteomes" id="UP000308001">
    <property type="component" value="Unassembled WGS sequence"/>
</dbReference>
<evidence type="ECO:0000313" key="6">
    <source>
        <dbReference type="EMBL" id="TLS71380.1"/>
    </source>
</evidence>
<keyword evidence="1" id="KW-0808">Transferase</keyword>
<evidence type="ECO:0000256" key="2">
    <source>
        <dbReference type="ARBA" id="ARBA00022741"/>
    </source>
</evidence>
<gene>
    <name evidence="6" type="ORF">FE246_07145</name>
</gene>
<reference evidence="6 7" key="1">
    <citation type="submission" date="2019-05" db="EMBL/GenBank/DDBJ databases">
        <title>Arcobacter cibarius and Arcobacter thereius providing challenges in identification an antibiotic susceptibility and Quinolone resistance.</title>
        <authorList>
            <person name="Busch A."/>
            <person name="Hanel I."/>
            <person name="Hotzel H."/>
            <person name="Tomaso H."/>
        </authorList>
    </citation>
    <scope>NUCLEOTIDE SEQUENCE [LARGE SCALE GENOMIC DNA]</scope>
    <source>
        <strain evidence="6 7">17CS1191_2</strain>
    </source>
</reference>
<proteinExistence type="predicted"/>
<dbReference type="GO" id="GO:0005829">
    <property type="term" value="C:cytosol"/>
    <property type="evidence" value="ECO:0007669"/>
    <property type="project" value="TreeGrafter"/>
</dbReference>
<dbReference type="GO" id="GO:0016020">
    <property type="term" value="C:membrane"/>
    <property type="evidence" value="ECO:0007669"/>
    <property type="project" value="TreeGrafter"/>
</dbReference>
<evidence type="ECO:0000259" key="5">
    <source>
        <dbReference type="PROSITE" id="PS50011"/>
    </source>
</evidence>
<dbReference type="InterPro" id="IPR045269">
    <property type="entry name" value="Atg1-like"/>
</dbReference>
<name>A0A5R9H257_9BACT</name>
<dbReference type="GO" id="GO:0005524">
    <property type="term" value="F:ATP binding"/>
    <property type="evidence" value="ECO:0007669"/>
    <property type="project" value="UniProtKB-KW"/>
</dbReference>
<dbReference type="InterPro" id="IPR011009">
    <property type="entry name" value="Kinase-like_dom_sf"/>
</dbReference>
<dbReference type="GO" id="GO:0000407">
    <property type="term" value="C:phagophore assembly site"/>
    <property type="evidence" value="ECO:0007669"/>
    <property type="project" value="TreeGrafter"/>
</dbReference>
<dbReference type="EMBL" id="VBUF01000004">
    <property type="protein sequence ID" value="TLS71380.1"/>
    <property type="molecule type" value="Genomic_DNA"/>
</dbReference>